<accession>A0A1H8UX67</accession>
<dbReference type="Proteomes" id="UP000198814">
    <property type="component" value="Unassembled WGS sequence"/>
</dbReference>
<keyword evidence="1" id="KW-0175">Coiled coil</keyword>
<dbReference type="AlphaFoldDB" id="A0A1H8UX67"/>
<protein>
    <submittedName>
        <fullName evidence="2">Uncharacterized protein</fullName>
    </submittedName>
</protein>
<evidence type="ECO:0000313" key="3">
    <source>
        <dbReference type="Proteomes" id="UP000198814"/>
    </source>
</evidence>
<feature type="coiled-coil region" evidence="1">
    <location>
        <begin position="35"/>
        <end position="62"/>
    </location>
</feature>
<proteinExistence type="predicted"/>
<reference evidence="3" key="1">
    <citation type="submission" date="2016-10" db="EMBL/GenBank/DDBJ databases">
        <authorList>
            <person name="Varghese N."/>
            <person name="Submissions S."/>
        </authorList>
    </citation>
    <scope>NUCLEOTIDE SEQUENCE [LARGE SCALE GENOMIC DNA]</scope>
    <source>
        <strain evidence="3">Nm76</strain>
    </source>
</reference>
<evidence type="ECO:0000313" key="2">
    <source>
        <dbReference type="EMBL" id="SEP07577.1"/>
    </source>
</evidence>
<dbReference type="STRING" id="42354.SAMN05216333_14117"/>
<keyword evidence="3" id="KW-1185">Reference proteome</keyword>
<evidence type="ECO:0000256" key="1">
    <source>
        <dbReference type="SAM" id="Coils"/>
    </source>
</evidence>
<name>A0A1H8UX67_9PROT</name>
<dbReference type="EMBL" id="FODO01000041">
    <property type="protein sequence ID" value="SEP07577.1"/>
    <property type="molecule type" value="Genomic_DNA"/>
</dbReference>
<sequence length="170" mass="19374">MESNEILAAILNSAVIASMITALFSKAQSDKSAKIDNIIKERKAWRDKLRELVAEVETYTQEQNLKGIASAEARLVVLLNPVDRDDLAIIKALNKIPAGWDKECLQEFMDRVSYLLKHDWERAKQETTTRISPQTLALASFFLFLVIITSERTLLEWNDVHDLNLKCKNS</sequence>
<dbReference type="OrthoDB" id="9127558at2"/>
<dbReference type="RefSeq" id="WP_090322439.1">
    <property type="nucleotide sequence ID" value="NZ_FNOE01000044.1"/>
</dbReference>
<gene>
    <name evidence="2" type="ORF">SAMN05216333_14117</name>
</gene>
<organism evidence="2 3">
    <name type="scientific">Nitrosomonas oligotropha</name>
    <dbReference type="NCBI Taxonomy" id="42354"/>
    <lineage>
        <taxon>Bacteria</taxon>
        <taxon>Pseudomonadati</taxon>
        <taxon>Pseudomonadota</taxon>
        <taxon>Betaproteobacteria</taxon>
        <taxon>Nitrosomonadales</taxon>
        <taxon>Nitrosomonadaceae</taxon>
        <taxon>Nitrosomonas</taxon>
    </lineage>
</organism>